<dbReference type="Gene3D" id="1.20.1250.20">
    <property type="entry name" value="MFS general substrate transporter like domains"/>
    <property type="match status" value="1"/>
</dbReference>
<organism evidence="8 9">
    <name type="scientific">Sphingobacterium lactis</name>
    <dbReference type="NCBI Taxonomy" id="797291"/>
    <lineage>
        <taxon>Bacteria</taxon>
        <taxon>Pseudomonadati</taxon>
        <taxon>Bacteroidota</taxon>
        <taxon>Sphingobacteriia</taxon>
        <taxon>Sphingobacteriales</taxon>
        <taxon>Sphingobacteriaceae</taxon>
        <taxon>Sphingobacterium</taxon>
    </lineage>
</organism>
<sequence>MTMHDLKPSLRLGQIINMNIGFIGVQIGFALQNSNASRILQANGADLEHLPLFWLAAPLTGMLIQPIVGHYSDGTWGRFGRRRPYIFIGAILTALALCLMPNIGGFQLYASALLMGAIIFTFADAAINVAMEPMRAMVGDKLPSGQKNLGFSIQTVLIGVGAVIGSWLPYGLQTLSEQTGWGLAELGGDAVAAAFYVGAVLLLLTLFWSIWTTREYTPKQLHAFHEDQGRPLISVAKRGLIASLWTDFKHMPQIMRDLGWVQFFSWFALFIMWVYMTPALAEHIYRQRPEDYPDAIAAAGNWVGVLFGVYSAVSAVYALFLPAIANRWGRKLTHGLSLFLGGISFLALYFIQDPIFLLIPMLGIGIAWGSILAMPYAMLSDSLTTEKMGTYLGLFNFFITLPQIICGFTAGWIIKYLFDNQPMYAIALAGILMVFASLLMIRFKENK</sequence>
<dbReference type="PROSITE" id="PS50850">
    <property type="entry name" value="MFS"/>
    <property type="match status" value="1"/>
</dbReference>
<comment type="subcellular location">
    <subcellularLocation>
        <location evidence="1">Membrane</location>
        <topology evidence="1">Multi-pass membrane protein</topology>
    </subcellularLocation>
</comment>
<evidence type="ECO:0000259" key="7">
    <source>
        <dbReference type="PROSITE" id="PS50850"/>
    </source>
</evidence>
<feature type="transmembrane region" description="Helical" evidence="6">
    <location>
        <begin position="357"/>
        <end position="379"/>
    </location>
</feature>
<dbReference type="Proteomes" id="UP000236731">
    <property type="component" value="Unassembled WGS sequence"/>
</dbReference>
<feature type="transmembrane region" description="Helical" evidence="6">
    <location>
        <begin position="84"/>
        <end position="103"/>
    </location>
</feature>
<feature type="transmembrane region" description="Helical" evidence="6">
    <location>
        <begin position="258"/>
        <end position="276"/>
    </location>
</feature>
<dbReference type="EMBL" id="FNUT01000009">
    <property type="protein sequence ID" value="SEG52891.1"/>
    <property type="molecule type" value="Genomic_DNA"/>
</dbReference>
<feature type="transmembrane region" description="Helical" evidence="6">
    <location>
        <begin position="296"/>
        <end position="320"/>
    </location>
</feature>
<keyword evidence="2" id="KW-0813">Transport</keyword>
<feature type="transmembrane region" description="Helical" evidence="6">
    <location>
        <begin position="151"/>
        <end position="170"/>
    </location>
</feature>
<dbReference type="SUPFAM" id="SSF103473">
    <property type="entry name" value="MFS general substrate transporter"/>
    <property type="match status" value="1"/>
</dbReference>
<evidence type="ECO:0000313" key="9">
    <source>
        <dbReference type="Proteomes" id="UP000236731"/>
    </source>
</evidence>
<evidence type="ECO:0000256" key="5">
    <source>
        <dbReference type="ARBA" id="ARBA00023136"/>
    </source>
</evidence>
<feature type="transmembrane region" description="Helical" evidence="6">
    <location>
        <begin position="391"/>
        <end position="418"/>
    </location>
</feature>
<evidence type="ECO:0000313" key="8">
    <source>
        <dbReference type="EMBL" id="SEG52891.1"/>
    </source>
</evidence>
<gene>
    <name evidence="8" type="ORF">SAMN05421877_10918</name>
</gene>
<dbReference type="Pfam" id="PF07690">
    <property type="entry name" value="MFS_1"/>
    <property type="match status" value="1"/>
</dbReference>
<dbReference type="GO" id="GO:0022857">
    <property type="term" value="F:transmembrane transporter activity"/>
    <property type="evidence" value="ECO:0007669"/>
    <property type="project" value="InterPro"/>
</dbReference>
<evidence type="ECO:0000256" key="2">
    <source>
        <dbReference type="ARBA" id="ARBA00022448"/>
    </source>
</evidence>
<feature type="transmembrane region" description="Helical" evidence="6">
    <location>
        <begin position="332"/>
        <end position="351"/>
    </location>
</feature>
<feature type="transmembrane region" description="Helical" evidence="6">
    <location>
        <begin position="190"/>
        <end position="211"/>
    </location>
</feature>
<feature type="transmembrane region" description="Helical" evidence="6">
    <location>
        <begin position="424"/>
        <end position="443"/>
    </location>
</feature>
<evidence type="ECO:0000256" key="4">
    <source>
        <dbReference type="ARBA" id="ARBA00022989"/>
    </source>
</evidence>
<evidence type="ECO:0000256" key="3">
    <source>
        <dbReference type="ARBA" id="ARBA00022692"/>
    </source>
</evidence>
<feature type="transmembrane region" description="Helical" evidence="6">
    <location>
        <begin position="12"/>
        <end position="32"/>
    </location>
</feature>
<dbReference type="PANTHER" id="PTHR19432:SF35">
    <property type="entry name" value="SOLUTE CARRIER FAMILY 45 MEMBER 3 ISOFORM X1"/>
    <property type="match status" value="1"/>
</dbReference>
<dbReference type="InterPro" id="IPR011701">
    <property type="entry name" value="MFS"/>
</dbReference>
<protein>
    <submittedName>
        <fullName evidence="8">Maltose/moltooligosaccharide transporter</fullName>
    </submittedName>
</protein>
<evidence type="ECO:0000256" key="6">
    <source>
        <dbReference type="SAM" id="Phobius"/>
    </source>
</evidence>
<proteinExistence type="predicted"/>
<keyword evidence="4 6" id="KW-1133">Transmembrane helix</keyword>
<accession>A0A1H6AW92</accession>
<keyword evidence="3 6" id="KW-0812">Transmembrane</keyword>
<keyword evidence="5 6" id="KW-0472">Membrane</keyword>
<reference evidence="9" key="1">
    <citation type="submission" date="2016-10" db="EMBL/GenBank/DDBJ databases">
        <authorList>
            <person name="Varghese N."/>
            <person name="Submissions S."/>
        </authorList>
    </citation>
    <scope>NUCLEOTIDE SEQUENCE [LARGE SCALE GENOMIC DNA]</scope>
    <source>
        <strain evidence="9">DSM 22361</strain>
    </source>
</reference>
<dbReference type="GO" id="GO:0016020">
    <property type="term" value="C:membrane"/>
    <property type="evidence" value="ECO:0007669"/>
    <property type="project" value="UniProtKB-SubCell"/>
</dbReference>
<feature type="transmembrane region" description="Helical" evidence="6">
    <location>
        <begin position="52"/>
        <end position="72"/>
    </location>
</feature>
<dbReference type="InterPro" id="IPR020846">
    <property type="entry name" value="MFS_dom"/>
</dbReference>
<dbReference type="PANTHER" id="PTHR19432">
    <property type="entry name" value="SUGAR TRANSPORTER"/>
    <property type="match status" value="1"/>
</dbReference>
<feature type="domain" description="Major facilitator superfamily (MFS) profile" evidence="7">
    <location>
        <begin position="254"/>
        <end position="447"/>
    </location>
</feature>
<feature type="transmembrane region" description="Helical" evidence="6">
    <location>
        <begin position="109"/>
        <end position="130"/>
    </location>
</feature>
<dbReference type="InterPro" id="IPR036259">
    <property type="entry name" value="MFS_trans_sf"/>
</dbReference>
<dbReference type="AlphaFoldDB" id="A0A1H6AW92"/>
<name>A0A1H6AW92_9SPHI</name>
<keyword evidence="9" id="KW-1185">Reference proteome</keyword>
<evidence type="ECO:0000256" key="1">
    <source>
        <dbReference type="ARBA" id="ARBA00004141"/>
    </source>
</evidence>